<evidence type="ECO:0000256" key="8">
    <source>
        <dbReference type="ARBA" id="ARBA00029996"/>
    </source>
</evidence>
<evidence type="ECO:0000256" key="6">
    <source>
        <dbReference type="ARBA" id="ARBA00022898"/>
    </source>
</evidence>
<dbReference type="Gene3D" id="3.40.640.10">
    <property type="entry name" value="Type I PLP-dependent aspartate aminotransferase-like (Major domain)"/>
    <property type="match status" value="1"/>
</dbReference>
<accession>A0A3B0ZW45</accession>
<dbReference type="InterPro" id="IPR015421">
    <property type="entry name" value="PyrdxlP-dep_Trfase_major"/>
</dbReference>
<dbReference type="PANTHER" id="PTHR42885:SF1">
    <property type="entry name" value="THREONINE-PHOSPHATE DECARBOXYLASE"/>
    <property type="match status" value="1"/>
</dbReference>
<dbReference type="Pfam" id="PF00155">
    <property type="entry name" value="Aminotran_1_2"/>
    <property type="match status" value="1"/>
</dbReference>
<sequence>MPFDNLVFNEDVNLPEKIIPKTRHGGDIVTFSKHYGVPVNQWLDLSTGLNPFAWSVPAIAQHIWEKLPQQNNQLETIACRYYGCENLLAVAGSQMAIQLLPALYQQYGSPQRGRVAILAPSYSEHQHAWQQAGYAVEAVCSDNINAIIADTDVLVIVNPNNPTGEPFAVEQLLAWREQLSEKGGWLIVDEAFMDLTPQNSLAQYAHLSHLVVLRSFGKFFGLAGIRLGFVLANNSLLNQLKALLGPWPVSAPAREIAQTALADIRWQANTIKQLQTLSKQLVCLLEAANLPISGQTGLFVWVKTPRAYNLFTAFAQQGILVRYFAATDNAVSSLRFGLPKMEKDWERLKQALDSVSMPE</sequence>
<dbReference type="Gene3D" id="3.90.1150.10">
    <property type="entry name" value="Aspartate Aminotransferase, domain 1"/>
    <property type="match status" value="1"/>
</dbReference>
<dbReference type="InterPro" id="IPR004839">
    <property type="entry name" value="Aminotransferase_I/II_large"/>
</dbReference>
<dbReference type="CDD" id="cd00609">
    <property type="entry name" value="AAT_like"/>
    <property type="match status" value="1"/>
</dbReference>
<dbReference type="PROSITE" id="PS00105">
    <property type="entry name" value="AA_TRANSFER_CLASS_1"/>
    <property type="match status" value="1"/>
</dbReference>
<evidence type="ECO:0000256" key="5">
    <source>
        <dbReference type="ARBA" id="ARBA00022573"/>
    </source>
</evidence>
<evidence type="ECO:0000313" key="11">
    <source>
        <dbReference type="EMBL" id="VAW95971.1"/>
    </source>
</evidence>
<dbReference type="NCBIfam" id="TIGR01140">
    <property type="entry name" value="L_thr_O3P_dcar"/>
    <property type="match status" value="1"/>
</dbReference>
<dbReference type="UniPathway" id="UPA00148"/>
<comment type="function">
    <text evidence="2">Decarboxylates L-threonine-O-3-phosphate to yield (R)-1-amino-2-propanol O-2-phosphate, the precursor for the linkage between the nucleotide loop and the corrin ring in cobalamin.</text>
</comment>
<evidence type="ECO:0000256" key="1">
    <source>
        <dbReference type="ARBA" id="ARBA00001933"/>
    </source>
</evidence>
<name>A0A3B0ZW45_9ZZZZ</name>
<gene>
    <name evidence="11" type="ORF">MNBD_GAMMA23-1244</name>
</gene>
<dbReference type="SUPFAM" id="SSF53383">
    <property type="entry name" value="PLP-dependent transferases"/>
    <property type="match status" value="1"/>
</dbReference>
<keyword evidence="5" id="KW-0169">Cobalamin biosynthesis</keyword>
<dbReference type="GO" id="GO:0030170">
    <property type="term" value="F:pyridoxal phosphate binding"/>
    <property type="evidence" value="ECO:0007669"/>
    <property type="project" value="InterPro"/>
</dbReference>
<dbReference type="GO" id="GO:0009236">
    <property type="term" value="P:cobalamin biosynthetic process"/>
    <property type="evidence" value="ECO:0007669"/>
    <property type="project" value="UniProtKB-UniPathway"/>
</dbReference>
<feature type="domain" description="Aminotransferase class I/classII large" evidence="10">
    <location>
        <begin position="71"/>
        <end position="343"/>
    </location>
</feature>
<dbReference type="AlphaFoldDB" id="A0A3B0ZW45"/>
<organism evidence="11">
    <name type="scientific">hydrothermal vent metagenome</name>
    <dbReference type="NCBI Taxonomy" id="652676"/>
    <lineage>
        <taxon>unclassified sequences</taxon>
        <taxon>metagenomes</taxon>
        <taxon>ecological metagenomes</taxon>
    </lineage>
</organism>
<evidence type="ECO:0000256" key="9">
    <source>
        <dbReference type="ARBA" id="ARBA00048531"/>
    </source>
</evidence>
<evidence type="ECO:0000256" key="7">
    <source>
        <dbReference type="ARBA" id="ARBA00023239"/>
    </source>
</evidence>
<dbReference type="EC" id="4.1.1.81" evidence="4"/>
<comment type="pathway">
    <text evidence="3">Cofactor biosynthesis; adenosylcobalamin biosynthesis.</text>
</comment>
<dbReference type="EMBL" id="UOFT01000050">
    <property type="protein sequence ID" value="VAW95971.1"/>
    <property type="molecule type" value="Genomic_DNA"/>
</dbReference>
<dbReference type="GO" id="GO:0048472">
    <property type="term" value="F:threonine-phosphate decarboxylase activity"/>
    <property type="evidence" value="ECO:0007669"/>
    <property type="project" value="UniProtKB-EC"/>
</dbReference>
<dbReference type="InterPro" id="IPR015422">
    <property type="entry name" value="PyrdxlP-dep_Trfase_small"/>
</dbReference>
<evidence type="ECO:0000256" key="4">
    <source>
        <dbReference type="ARBA" id="ARBA00012285"/>
    </source>
</evidence>
<dbReference type="PANTHER" id="PTHR42885">
    <property type="entry name" value="HISTIDINOL-PHOSPHATE AMINOTRANSFERASE-RELATED"/>
    <property type="match status" value="1"/>
</dbReference>
<evidence type="ECO:0000256" key="2">
    <source>
        <dbReference type="ARBA" id="ARBA00003444"/>
    </source>
</evidence>
<dbReference type="InterPro" id="IPR015424">
    <property type="entry name" value="PyrdxlP-dep_Trfase"/>
</dbReference>
<comment type="cofactor">
    <cofactor evidence="1">
        <name>pyridoxal 5'-phosphate</name>
        <dbReference type="ChEBI" id="CHEBI:597326"/>
    </cofactor>
</comment>
<dbReference type="InterPro" id="IPR005860">
    <property type="entry name" value="CobD"/>
</dbReference>
<protein>
    <recommendedName>
        <fullName evidence="4">threonine-phosphate decarboxylase</fullName>
        <ecNumber evidence="4">4.1.1.81</ecNumber>
    </recommendedName>
    <alternativeName>
        <fullName evidence="8">L-threonine-O-3-phosphate decarboxylase</fullName>
    </alternativeName>
</protein>
<keyword evidence="6" id="KW-0663">Pyridoxal phosphate</keyword>
<proteinExistence type="predicted"/>
<evidence type="ECO:0000256" key="3">
    <source>
        <dbReference type="ARBA" id="ARBA00004953"/>
    </source>
</evidence>
<keyword evidence="7 11" id="KW-0456">Lyase</keyword>
<dbReference type="InterPro" id="IPR004838">
    <property type="entry name" value="NHTrfase_class1_PyrdxlP-BS"/>
</dbReference>
<reference evidence="11" key="1">
    <citation type="submission" date="2018-06" db="EMBL/GenBank/DDBJ databases">
        <authorList>
            <person name="Zhirakovskaya E."/>
        </authorList>
    </citation>
    <scope>NUCLEOTIDE SEQUENCE</scope>
</reference>
<comment type="catalytic activity">
    <reaction evidence="9">
        <text>O-phospho-L-threonine + H(+) = (R)-1-aminopropan-2-yl phosphate + CO2</text>
        <dbReference type="Rhea" id="RHEA:11492"/>
        <dbReference type="ChEBI" id="CHEBI:15378"/>
        <dbReference type="ChEBI" id="CHEBI:16526"/>
        <dbReference type="ChEBI" id="CHEBI:58563"/>
        <dbReference type="ChEBI" id="CHEBI:58675"/>
        <dbReference type="EC" id="4.1.1.81"/>
    </reaction>
</comment>
<evidence type="ECO:0000259" key="10">
    <source>
        <dbReference type="Pfam" id="PF00155"/>
    </source>
</evidence>